<reference evidence="1" key="1">
    <citation type="submission" date="2020-05" db="EMBL/GenBank/DDBJ databases">
        <title>Large-scale comparative analyses of tick genomes elucidate their genetic diversity and vector capacities.</title>
        <authorList>
            <person name="Jia N."/>
            <person name="Wang J."/>
            <person name="Shi W."/>
            <person name="Du L."/>
            <person name="Sun Y."/>
            <person name="Zhan W."/>
            <person name="Jiang J."/>
            <person name="Wang Q."/>
            <person name="Zhang B."/>
            <person name="Ji P."/>
            <person name="Sakyi L.B."/>
            <person name="Cui X."/>
            <person name="Yuan T."/>
            <person name="Jiang B."/>
            <person name="Yang W."/>
            <person name="Lam T.T.-Y."/>
            <person name="Chang Q."/>
            <person name="Ding S."/>
            <person name="Wang X."/>
            <person name="Zhu J."/>
            <person name="Ruan X."/>
            <person name="Zhao L."/>
            <person name="Wei J."/>
            <person name="Que T."/>
            <person name="Du C."/>
            <person name="Cheng J."/>
            <person name="Dai P."/>
            <person name="Han X."/>
            <person name="Huang E."/>
            <person name="Gao Y."/>
            <person name="Liu J."/>
            <person name="Shao H."/>
            <person name="Ye R."/>
            <person name="Li L."/>
            <person name="Wei W."/>
            <person name="Wang X."/>
            <person name="Wang C."/>
            <person name="Yang T."/>
            <person name="Huo Q."/>
            <person name="Li W."/>
            <person name="Guo W."/>
            <person name="Chen H."/>
            <person name="Zhou L."/>
            <person name="Ni X."/>
            <person name="Tian J."/>
            <person name="Zhou Y."/>
            <person name="Sheng Y."/>
            <person name="Liu T."/>
            <person name="Pan Y."/>
            <person name="Xia L."/>
            <person name="Li J."/>
            <person name="Zhao F."/>
            <person name="Cao W."/>
        </authorList>
    </citation>
    <scope>NUCLEOTIDE SEQUENCE</scope>
    <source>
        <strain evidence="1">Dsil-2018</strain>
    </source>
</reference>
<gene>
    <name evidence="1" type="ORF">HPB49_015661</name>
</gene>
<dbReference type="Proteomes" id="UP000821865">
    <property type="component" value="Chromosome 10"/>
</dbReference>
<evidence type="ECO:0000313" key="1">
    <source>
        <dbReference type="EMBL" id="KAH7974443.1"/>
    </source>
</evidence>
<accession>A0ACB8DPZ8</accession>
<sequence>MVAGRVTKVDVHDVRFPTSLGCHGSDAMHTDPDYSCAYVVISTDTDFQGHGLTFTIGRGTEIVVAAVRALAPLVEDVSLDSIYTNFGQFWRKLTSDSQLRWIGPEKGVIHLATAGVINALWDLWAKIEGKPVWKLLADMSPQEIVSLIDFRYISDLLTKEEAIGLLEEKQQGKAKREKELLASGFPAYTTACGWLGYTDEKIKQLCQDALKERFTRQVFKVKVGRNLADDKRRLQVVRSTIGDKCKLMVDANQYWDVKEAIYWMKEISGFGIHWIEEPTSPDDILGHATISKALAPLGIGVATGEQCQNRVMFKQFLQSGAMQFCQIDSCRLGGVNEILAVILMAAKCKVPVCPHAGGVGLCELVQHLSFWDYIAVSGTKDNREIEYVSHLHEHFKSPVLIQNGCYMPPQTPGYGCEMWASSIEQYSYPNGSYWRNFPRAR</sequence>
<comment type="caution">
    <text evidence="1">The sequence shown here is derived from an EMBL/GenBank/DDBJ whole genome shotgun (WGS) entry which is preliminary data.</text>
</comment>
<name>A0ACB8DPZ8_DERSI</name>
<proteinExistence type="predicted"/>
<evidence type="ECO:0000313" key="2">
    <source>
        <dbReference type="Proteomes" id="UP000821865"/>
    </source>
</evidence>
<dbReference type="EMBL" id="CM023479">
    <property type="protein sequence ID" value="KAH7974443.1"/>
    <property type="molecule type" value="Genomic_DNA"/>
</dbReference>
<protein>
    <submittedName>
        <fullName evidence="1">Uncharacterized protein</fullName>
    </submittedName>
</protein>
<keyword evidence="2" id="KW-1185">Reference proteome</keyword>
<organism evidence="1 2">
    <name type="scientific">Dermacentor silvarum</name>
    <name type="common">Tick</name>
    <dbReference type="NCBI Taxonomy" id="543639"/>
    <lineage>
        <taxon>Eukaryota</taxon>
        <taxon>Metazoa</taxon>
        <taxon>Ecdysozoa</taxon>
        <taxon>Arthropoda</taxon>
        <taxon>Chelicerata</taxon>
        <taxon>Arachnida</taxon>
        <taxon>Acari</taxon>
        <taxon>Parasitiformes</taxon>
        <taxon>Ixodida</taxon>
        <taxon>Ixodoidea</taxon>
        <taxon>Ixodidae</taxon>
        <taxon>Rhipicephalinae</taxon>
        <taxon>Dermacentor</taxon>
    </lineage>
</organism>